<dbReference type="AlphaFoldDB" id="A0A875S2B4"/>
<dbReference type="InterPro" id="IPR002610">
    <property type="entry name" value="Peptidase_S54_rhomboid-like"/>
</dbReference>
<feature type="domain" description="Peptidase S54 rhomboid" evidence="11">
    <location>
        <begin position="86"/>
        <end position="233"/>
    </location>
</feature>
<dbReference type="EC" id="3.4.21.105" evidence="10"/>
<dbReference type="SUPFAM" id="SSF144091">
    <property type="entry name" value="Rhomboid-like"/>
    <property type="match status" value="1"/>
</dbReference>
<dbReference type="Gene3D" id="1.20.1540.10">
    <property type="entry name" value="Rhomboid-like"/>
    <property type="match status" value="1"/>
</dbReference>
<keyword evidence="5 10" id="KW-0812">Transmembrane</keyword>
<evidence type="ECO:0000313" key="13">
    <source>
        <dbReference type="Proteomes" id="UP000662931"/>
    </source>
</evidence>
<dbReference type="GO" id="GO:0016020">
    <property type="term" value="C:membrane"/>
    <property type="evidence" value="ECO:0007669"/>
    <property type="project" value="UniProtKB-SubCell"/>
</dbReference>
<evidence type="ECO:0000259" key="11">
    <source>
        <dbReference type="Pfam" id="PF01694"/>
    </source>
</evidence>
<organism evidence="12 13">
    <name type="scientific">Eeniella nana</name>
    <name type="common">Yeast</name>
    <name type="synonym">Brettanomyces nanus</name>
    <dbReference type="NCBI Taxonomy" id="13502"/>
    <lineage>
        <taxon>Eukaryota</taxon>
        <taxon>Fungi</taxon>
        <taxon>Dikarya</taxon>
        <taxon>Ascomycota</taxon>
        <taxon>Saccharomycotina</taxon>
        <taxon>Pichiomycetes</taxon>
        <taxon>Pichiales</taxon>
        <taxon>Pichiaceae</taxon>
        <taxon>Brettanomyces</taxon>
    </lineage>
</organism>
<keyword evidence="7 10" id="KW-0720">Serine protease</keyword>
<dbReference type="GO" id="GO:0006508">
    <property type="term" value="P:proteolysis"/>
    <property type="evidence" value="ECO:0007669"/>
    <property type="project" value="UniProtKB-KW"/>
</dbReference>
<evidence type="ECO:0000256" key="6">
    <source>
        <dbReference type="ARBA" id="ARBA00022801"/>
    </source>
</evidence>
<evidence type="ECO:0000256" key="1">
    <source>
        <dbReference type="ARBA" id="ARBA00000156"/>
    </source>
</evidence>
<accession>A0A875S2B4</accession>
<proteinExistence type="inferred from homology"/>
<reference evidence="12" key="1">
    <citation type="submission" date="2020-10" db="EMBL/GenBank/DDBJ databases">
        <authorList>
            <person name="Roach M.J.R."/>
        </authorList>
    </citation>
    <scope>NUCLEOTIDE SEQUENCE</scope>
    <source>
        <strain evidence="12">CBS 1945</strain>
    </source>
</reference>
<protein>
    <recommendedName>
        <fullName evidence="10">Rhomboid-type serine protease</fullName>
        <ecNumber evidence="10">3.4.21.105</ecNumber>
    </recommendedName>
</protein>
<dbReference type="InterPro" id="IPR035952">
    <property type="entry name" value="Rhomboid-like_sf"/>
</dbReference>
<evidence type="ECO:0000256" key="8">
    <source>
        <dbReference type="ARBA" id="ARBA00022989"/>
    </source>
</evidence>
<feature type="transmembrane region" description="Helical" evidence="10">
    <location>
        <begin position="120"/>
        <end position="142"/>
    </location>
</feature>
<keyword evidence="4 10" id="KW-0645">Protease</keyword>
<evidence type="ECO:0000256" key="2">
    <source>
        <dbReference type="ARBA" id="ARBA00004141"/>
    </source>
</evidence>
<evidence type="ECO:0000256" key="9">
    <source>
        <dbReference type="ARBA" id="ARBA00023136"/>
    </source>
</evidence>
<keyword evidence="6 10" id="KW-0378">Hydrolase</keyword>
<comment type="similarity">
    <text evidence="3 10">Belongs to the peptidase S54 family.</text>
</comment>
<dbReference type="OrthoDB" id="2146116at2759"/>
<comment type="function">
    <text evidence="10">Serine protease involved in intramembrane proteolysis.</text>
</comment>
<dbReference type="PANTHER" id="PTHR22936:SF69">
    <property type="entry name" value="RHOMBOID-LIKE PROTEIN"/>
    <property type="match status" value="1"/>
</dbReference>
<evidence type="ECO:0000313" key="12">
    <source>
        <dbReference type="EMBL" id="QPG73494.1"/>
    </source>
</evidence>
<comment type="catalytic activity">
    <reaction evidence="1 10">
        <text>Cleaves type-1 transmembrane domains using a catalytic dyad composed of serine and histidine that are contributed by different transmembrane domains.</text>
        <dbReference type="EC" id="3.4.21.105"/>
    </reaction>
</comment>
<dbReference type="EMBL" id="CP064812">
    <property type="protein sequence ID" value="QPG73494.1"/>
    <property type="molecule type" value="Genomic_DNA"/>
</dbReference>
<keyword evidence="9 10" id="KW-0472">Membrane</keyword>
<evidence type="ECO:0000256" key="4">
    <source>
        <dbReference type="ARBA" id="ARBA00022670"/>
    </source>
</evidence>
<name>A0A875S2B4_EENNA</name>
<dbReference type="RefSeq" id="XP_038777059.1">
    <property type="nucleotide sequence ID" value="XM_038921131.1"/>
</dbReference>
<feature type="transmembrane region" description="Helical" evidence="10">
    <location>
        <begin position="190"/>
        <end position="210"/>
    </location>
</feature>
<keyword evidence="13" id="KW-1185">Reference proteome</keyword>
<dbReference type="PANTHER" id="PTHR22936">
    <property type="entry name" value="RHOMBOID-RELATED"/>
    <property type="match status" value="1"/>
</dbReference>
<dbReference type="GO" id="GO:0004252">
    <property type="term" value="F:serine-type endopeptidase activity"/>
    <property type="evidence" value="ECO:0007669"/>
    <property type="project" value="InterPro"/>
</dbReference>
<evidence type="ECO:0000256" key="3">
    <source>
        <dbReference type="ARBA" id="ARBA00009045"/>
    </source>
</evidence>
<feature type="transmembrane region" description="Helical" evidence="10">
    <location>
        <begin position="148"/>
        <end position="170"/>
    </location>
</feature>
<comment type="subcellular location">
    <subcellularLocation>
        <location evidence="2 10">Membrane</location>
        <topology evidence="2 10">Multi-pass membrane protein</topology>
    </subcellularLocation>
</comment>
<dbReference type="KEGG" id="bnn:FOA43_000805"/>
<gene>
    <name evidence="12" type="ORF">FOA43_000805</name>
</gene>
<dbReference type="Proteomes" id="UP000662931">
    <property type="component" value="Chromosome 1"/>
</dbReference>
<feature type="transmembrane region" description="Helical" evidence="10">
    <location>
        <begin position="88"/>
        <end position="108"/>
    </location>
</feature>
<dbReference type="InterPro" id="IPR022764">
    <property type="entry name" value="Peptidase_S54_rhomboid_dom"/>
</dbReference>
<feature type="transmembrane region" description="Helical" evidence="10">
    <location>
        <begin position="216"/>
        <end position="233"/>
    </location>
</feature>
<comment type="caution">
    <text evidence="10">Lacks conserved residue(s) required for the propagation of feature annotation.</text>
</comment>
<sequence length="326" mass="36070">MGVYTKTIFQTKPYFNPMLGPSTFLEINVGARYAPCMTFISGITDLDDLEWPCPNSTSVSSEVCSLSELCGLSSIKRNSSGYLQPNQWYRMITAIFIHAGFVHIFFNFLLQIMVGSTVELYIGSIRYGVIYMASGISGFLLGTNFTPIGIASMGASGALFGSCISTNLLLLLMNQNGEHYGIKIRTRGAFLLWMLASLAEIIILIFLGFLPGLDNFSHIGGFMIGISLGLVLLNDPKFVYKPEFFGTDKIPVDAKFLDIRKRPQFLIWSSVRLVMLALTILYFVFLSRNFAIKGAKASQSCKWCKYLNCLPINGWCDQGAITTTSA</sequence>
<feature type="transmembrane region" description="Helical" evidence="10">
    <location>
        <begin position="265"/>
        <end position="285"/>
    </location>
</feature>
<keyword evidence="8 10" id="KW-1133">Transmembrane helix</keyword>
<evidence type="ECO:0000256" key="10">
    <source>
        <dbReference type="RuleBase" id="RU362115"/>
    </source>
</evidence>
<dbReference type="GeneID" id="62194206"/>
<evidence type="ECO:0000256" key="5">
    <source>
        <dbReference type="ARBA" id="ARBA00022692"/>
    </source>
</evidence>
<dbReference type="Pfam" id="PF01694">
    <property type="entry name" value="Rhomboid"/>
    <property type="match status" value="1"/>
</dbReference>
<evidence type="ECO:0000256" key="7">
    <source>
        <dbReference type="ARBA" id="ARBA00022825"/>
    </source>
</evidence>